<dbReference type="Proteomes" id="UP000521943">
    <property type="component" value="Unassembled WGS sequence"/>
</dbReference>
<name>A0A8H6I743_9AGAR</name>
<accession>A0A8H6I743</accession>
<evidence type="ECO:0000313" key="1">
    <source>
        <dbReference type="EMBL" id="KAF6759112.1"/>
    </source>
</evidence>
<dbReference type="Gene3D" id="3.90.280.10">
    <property type="entry name" value="PEBP-like"/>
    <property type="match status" value="1"/>
</dbReference>
<dbReference type="EMBL" id="JACGCI010000016">
    <property type="protein sequence ID" value="KAF6759112.1"/>
    <property type="molecule type" value="Genomic_DNA"/>
</dbReference>
<protein>
    <submittedName>
        <fullName evidence="1">Phosphatidylethanolamine-binding protein</fullName>
    </submittedName>
</protein>
<reference evidence="1 2" key="1">
    <citation type="submission" date="2020-07" db="EMBL/GenBank/DDBJ databases">
        <title>Comparative genomics of pyrophilous fungi reveals a link between fire events and developmental genes.</title>
        <authorList>
            <consortium name="DOE Joint Genome Institute"/>
            <person name="Steindorff A.S."/>
            <person name="Carver A."/>
            <person name="Calhoun S."/>
            <person name="Stillman K."/>
            <person name="Liu H."/>
            <person name="Lipzen A."/>
            <person name="Pangilinan J."/>
            <person name="Labutti K."/>
            <person name="Bruns T.D."/>
            <person name="Grigoriev I.V."/>
        </authorList>
    </citation>
    <scope>NUCLEOTIDE SEQUENCE [LARGE SCALE GENOMIC DNA]</scope>
    <source>
        <strain evidence="1 2">CBS 144469</strain>
    </source>
</reference>
<dbReference type="InterPro" id="IPR035810">
    <property type="entry name" value="PEBP_euk"/>
</dbReference>
<dbReference type="InterPro" id="IPR036610">
    <property type="entry name" value="PEBP-like_sf"/>
</dbReference>
<evidence type="ECO:0000313" key="2">
    <source>
        <dbReference type="Proteomes" id="UP000521943"/>
    </source>
</evidence>
<dbReference type="Pfam" id="PF01161">
    <property type="entry name" value="PBP"/>
    <property type="match status" value="1"/>
</dbReference>
<dbReference type="PANTHER" id="PTHR11362:SF82">
    <property type="entry name" value="PHOSPHATIDYLETHANOLAMINE-BINDING PROTEIN 4"/>
    <property type="match status" value="1"/>
</dbReference>
<dbReference type="PANTHER" id="PTHR11362">
    <property type="entry name" value="PHOSPHATIDYLETHANOLAMINE-BINDING PROTEIN"/>
    <property type="match status" value="1"/>
</dbReference>
<dbReference type="CDD" id="cd00866">
    <property type="entry name" value="PEBP_euk"/>
    <property type="match status" value="1"/>
</dbReference>
<sequence>IPKTLAINFKPKLLLEVTFPQESETAVTLKAGVQLARNATKGPPTFAIRGVRTPGPFVIAMVDPDAPTPQDPWAAQIRHYLGGNHTVHDRGGALKNQTSAITEYLQPGPPAGSDAHRYIFLLFKQPKDFAAQEIITPSTSVVAFNISGFAETVGLGDPLAGSFMRVAPDPPAV</sequence>
<dbReference type="SUPFAM" id="SSF49777">
    <property type="entry name" value="PEBP-like"/>
    <property type="match status" value="1"/>
</dbReference>
<proteinExistence type="predicted"/>
<keyword evidence="2" id="KW-1185">Reference proteome</keyword>
<feature type="non-terminal residue" evidence="1">
    <location>
        <position position="1"/>
    </location>
</feature>
<comment type="caution">
    <text evidence="1">The sequence shown here is derived from an EMBL/GenBank/DDBJ whole genome shotgun (WGS) entry which is preliminary data.</text>
</comment>
<dbReference type="InterPro" id="IPR008914">
    <property type="entry name" value="PEBP"/>
</dbReference>
<dbReference type="OrthoDB" id="2506647at2759"/>
<organism evidence="1 2">
    <name type="scientific">Ephemerocybe angulata</name>
    <dbReference type="NCBI Taxonomy" id="980116"/>
    <lineage>
        <taxon>Eukaryota</taxon>
        <taxon>Fungi</taxon>
        <taxon>Dikarya</taxon>
        <taxon>Basidiomycota</taxon>
        <taxon>Agaricomycotina</taxon>
        <taxon>Agaricomycetes</taxon>
        <taxon>Agaricomycetidae</taxon>
        <taxon>Agaricales</taxon>
        <taxon>Agaricineae</taxon>
        <taxon>Psathyrellaceae</taxon>
        <taxon>Ephemerocybe</taxon>
    </lineage>
</organism>
<gene>
    <name evidence="1" type="ORF">DFP72DRAFT_807088</name>
</gene>
<dbReference type="AlphaFoldDB" id="A0A8H6I743"/>